<dbReference type="EMBL" id="FOPC01000020">
    <property type="protein sequence ID" value="SFH14036.1"/>
    <property type="molecule type" value="Genomic_DNA"/>
</dbReference>
<keyword evidence="1" id="KW-1133">Transmembrane helix</keyword>
<accession>A0A1I2XMW6</accession>
<dbReference type="Proteomes" id="UP000199642">
    <property type="component" value="Unassembled WGS sequence"/>
</dbReference>
<protein>
    <submittedName>
        <fullName evidence="2">Gluconate 2-dehydrogenase subunit 3</fullName>
    </submittedName>
</protein>
<dbReference type="PROSITE" id="PS51257">
    <property type="entry name" value="PROKAR_LIPOPROTEIN"/>
    <property type="match status" value="1"/>
</dbReference>
<organism evidence="2 3">
    <name type="scientific">Algoriphagus hitonicola</name>
    <dbReference type="NCBI Taxonomy" id="435880"/>
    <lineage>
        <taxon>Bacteria</taxon>
        <taxon>Pseudomonadati</taxon>
        <taxon>Bacteroidota</taxon>
        <taxon>Cytophagia</taxon>
        <taxon>Cytophagales</taxon>
        <taxon>Cyclobacteriaceae</taxon>
        <taxon>Algoriphagus</taxon>
    </lineage>
</organism>
<name>A0A1I2XMW6_9BACT</name>
<dbReference type="Pfam" id="PF13618">
    <property type="entry name" value="Gluconate_2-dh3"/>
    <property type="match status" value="1"/>
</dbReference>
<sequence length="191" mass="20865">MTMNRRDALKSVILMMGGTMVGATAILTGCAPENQIEGLNFSPEDIAFLDELGDTIIPETDTPGAKAAGIGQFMVMMVKDTYDADQQKTFVDGLNMIRKDFKSEKGTDFVGAPVEDRLAYLNGLYEQYKSSEPQEPSAPKQPQVINMLRDLTVLGYFTSEIGATQALVYVESPGRYDGCIDLKPGDRAYAI</sequence>
<gene>
    <name evidence="2" type="ORF">SAMN04487988_12014</name>
</gene>
<evidence type="ECO:0000256" key="1">
    <source>
        <dbReference type="SAM" id="Phobius"/>
    </source>
</evidence>
<dbReference type="RefSeq" id="WP_092794526.1">
    <property type="nucleotide sequence ID" value="NZ_FOPC01000020.1"/>
</dbReference>
<dbReference type="AlphaFoldDB" id="A0A1I2XMW6"/>
<dbReference type="InterPro" id="IPR027056">
    <property type="entry name" value="Gluconate_2DH_su3"/>
</dbReference>
<keyword evidence="1" id="KW-0472">Membrane</keyword>
<keyword evidence="1" id="KW-0812">Transmembrane</keyword>
<dbReference type="OrthoDB" id="6385145at2"/>
<proteinExistence type="predicted"/>
<reference evidence="3" key="1">
    <citation type="submission" date="2016-10" db="EMBL/GenBank/DDBJ databases">
        <authorList>
            <person name="Varghese N."/>
            <person name="Submissions S."/>
        </authorList>
    </citation>
    <scope>NUCLEOTIDE SEQUENCE [LARGE SCALE GENOMIC DNA]</scope>
    <source>
        <strain evidence="3">DSM 19315</strain>
    </source>
</reference>
<keyword evidence="3" id="KW-1185">Reference proteome</keyword>
<feature type="transmembrane region" description="Helical" evidence="1">
    <location>
        <begin position="12"/>
        <end position="29"/>
    </location>
</feature>
<evidence type="ECO:0000313" key="3">
    <source>
        <dbReference type="Proteomes" id="UP000199642"/>
    </source>
</evidence>
<dbReference type="STRING" id="435880.SAMN04487988_12014"/>
<evidence type="ECO:0000313" key="2">
    <source>
        <dbReference type="EMBL" id="SFH14036.1"/>
    </source>
</evidence>